<dbReference type="AlphaFoldDB" id="A0A383DU39"/>
<accession>A0A383DU39</accession>
<sequence length="38" mass="4175">MSQAKVIVTDYLEEPLEIEKEILGDLAEAVALGATREE</sequence>
<organism evidence="1">
    <name type="scientific">marine metagenome</name>
    <dbReference type="NCBI Taxonomy" id="408172"/>
    <lineage>
        <taxon>unclassified sequences</taxon>
        <taxon>metagenomes</taxon>
        <taxon>ecological metagenomes</taxon>
    </lineage>
</organism>
<proteinExistence type="predicted"/>
<dbReference type="EMBL" id="UINC01220018">
    <property type="protein sequence ID" value="SVE47750.1"/>
    <property type="molecule type" value="Genomic_DNA"/>
</dbReference>
<feature type="non-terminal residue" evidence="1">
    <location>
        <position position="38"/>
    </location>
</feature>
<evidence type="ECO:0000313" key="1">
    <source>
        <dbReference type="EMBL" id="SVE47750.1"/>
    </source>
</evidence>
<gene>
    <name evidence="1" type="ORF">METZ01_LOCUS500604</name>
</gene>
<reference evidence="1" key="1">
    <citation type="submission" date="2018-05" db="EMBL/GenBank/DDBJ databases">
        <authorList>
            <person name="Lanie J.A."/>
            <person name="Ng W.-L."/>
            <person name="Kazmierczak K.M."/>
            <person name="Andrzejewski T.M."/>
            <person name="Davidsen T.M."/>
            <person name="Wayne K.J."/>
            <person name="Tettelin H."/>
            <person name="Glass J.I."/>
            <person name="Rusch D."/>
            <person name="Podicherti R."/>
            <person name="Tsui H.-C.T."/>
            <person name="Winkler M.E."/>
        </authorList>
    </citation>
    <scope>NUCLEOTIDE SEQUENCE</scope>
</reference>
<name>A0A383DU39_9ZZZZ</name>
<protein>
    <submittedName>
        <fullName evidence="1">Uncharacterized protein</fullName>
    </submittedName>
</protein>